<keyword evidence="2" id="KW-0732">Signal</keyword>
<evidence type="ECO:0000313" key="4">
    <source>
        <dbReference type="Proteomes" id="UP000244571"/>
    </source>
</evidence>
<evidence type="ECO:0000256" key="2">
    <source>
        <dbReference type="SAM" id="SignalP"/>
    </source>
</evidence>
<comment type="similarity">
    <text evidence="1">Belongs to the UPF0065 (bug) family.</text>
</comment>
<feature type="chain" id="PRO_5015351321" evidence="2">
    <location>
        <begin position="28"/>
        <end position="328"/>
    </location>
</feature>
<dbReference type="InterPro" id="IPR042100">
    <property type="entry name" value="Bug_dom1"/>
</dbReference>
<dbReference type="Proteomes" id="UP000244571">
    <property type="component" value="Chromosome"/>
</dbReference>
<evidence type="ECO:0000313" key="3">
    <source>
        <dbReference type="EMBL" id="AWB32803.1"/>
    </source>
</evidence>
<dbReference type="SUPFAM" id="SSF53850">
    <property type="entry name" value="Periplasmic binding protein-like II"/>
    <property type="match status" value="1"/>
</dbReference>
<dbReference type="PANTHER" id="PTHR42928">
    <property type="entry name" value="TRICARBOXYLATE-BINDING PROTEIN"/>
    <property type="match status" value="1"/>
</dbReference>
<accession>A0A2R4XGI8</accession>
<dbReference type="RefSeq" id="WP_108620244.1">
    <property type="nucleotide sequence ID" value="NZ_CP028901.1"/>
</dbReference>
<dbReference type="PIRSF" id="PIRSF017082">
    <property type="entry name" value="YflP"/>
    <property type="match status" value="1"/>
</dbReference>
<organism evidence="3 4">
    <name type="scientific">Orrella marina</name>
    <dbReference type="NCBI Taxonomy" id="2163011"/>
    <lineage>
        <taxon>Bacteria</taxon>
        <taxon>Pseudomonadati</taxon>
        <taxon>Pseudomonadota</taxon>
        <taxon>Betaproteobacteria</taxon>
        <taxon>Burkholderiales</taxon>
        <taxon>Alcaligenaceae</taxon>
        <taxon>Orrella</taxon>
    </lineage>
</organism>
<dbReference type="PANTHER" id="PTHR42928:SF5">
    <property type="entry name" value="BLR1237 PROTEIN"/>
    <property type="match status" value="1"/>
</dbReference>
<reference evidence="3 4" key="1">
    <citation type="submission" date="2018-04" db="EMBL/GenBank/DDBJ databases">
        <title>Bordetella sp. HZ20 isolated from seawater.</title>
        <authorList>
            <person name="Sun C."/>
        </authorList>
    </citation>
    <scope>NUCLEOTIDE SEQUENCE [LARGE SCALE GENOMIC DNA]</scope>
    <source>
        <strain evidence="3 4">HZ20</strain>
    </source>
</reference>
<dbReference type="AlphaFoldDB" id="A0A2R4XGI8"/>
<feature type="signal peptide" evidence="2">
    <location>
        <begin position="1"/>
        <end position="27"/>
    </location>
</feature>
<gene>
    <name evidence="3" type="ORF">DBV39_02695</name>
</gene>
<evidence type="ECO:0000256" key="1">
    <source>
        <dbReference type="ARBA" id="ARBA00006987"/>
    </source>
</evidence>
<dbReference type="OrthoDB" id="8678477at2"/>
<dbReference type="Pfam" id="PF03401">
    <property type="entry name" value="TctC"/>
    <property type="match status" value="1"/>
</dbReference>
<protein>
    <submittedName>
        <fullName evidence="3">Tripartite tricarboxylate transporter substrate binding protein</fullName>
    </submittedName>
</protein>
<dbReference type="InterPro" id="IPR005064">
    <property type="entry name" value="BUG"/>
</dbReference>
<dbReference type="KEGG" id="boz:DBV39_02695"/>
<keyword evidence="4" id="KW-1185">Reference proteome</keyword>
<dbReference type="Gene3D" id="3.40.190.150">
    <property type="entry name" value="Bordetella uptake gene, domain 1"/>
    <property type="match status" value="1"/>
</dbReference>
<sequence length="328" mass="34159">MKCIPRKLTRHLVAAMLVAGLGQSALAQSDYPNRPVKLIVGFSPGGAADTTARTVSEALGRELGQPIVIENKPGAGSSIAADYVTKADPDGYTILIASPSAISVNPAINPKLRYKGSDLLPITKITSSPLVLAVNPDLGVKSVEELVALAKKDPGALNFASSGMGSAPHLGGALFQDVANIKMQHVPFKGGAPAIQSVVAGDTQVTIGTPPSVMPQANAGNLKALLVTKENGSRLFPDLPSASSVGLPAFDLDFWYGFFVPLGTPDAVVQKIFDATQKAMQDQKVIDGLAASGTEVSVSASQEDFKNYLVRNEKFWVELVKSAGVTAP</sequence>
<name>A0A2R4XGI8_9BURK</name>
<dbReference type="CDD" id="cd13578">
    <property type="entry name" value="PBP2_Bug27"/>
    <property type="match status" value="1"/>
</dbReference>
<dbReference type="EMBL" id="CP028901">
    <property type="protein sequence ID" value="AWB32803.1"/>
    <property type="molecule type" value="Genomic_DNA"/>
</dbReference>
<proteinExistence type="inferred from homology"/>
<dbReference type="Gene3D" id="3.40.190.10">
    <property type="entry name" value="Periplasmic binding protein-like II"/>
    <property type="match status" value="1"/>
</dbReference>